<dbReference type="GO" id="GO:0034727">
    <property type="term" value="P:piecemeal microautophagy of the nucleus"/>
    <property type="evidence" value="ECO:0007669"/>
    <property type="project" value="TreeGrafter"/>
</dbReference>
<evidence type="ECO:0000313" key="7">
    <source>
        <dbReference type="EMBL" id="KDQ30588.1"/>
    </source>
</evidence>
<dbReference type="EMBL" id="KL198006">
    <property type="protein sequence ID" value="KDQ30588.1"/>
    <property type="molecule type" value="Genomic_DNA"/>
</dbReference>
<dbReference type="InterPro" id="IPR001849">
    <property type="entry name" value="PH_domain"/>
</dbReference>
<dbReference type="InterPro" id="IPR011993">
    <property type="entry name" value="PH-like_dom_sf"/>
</dbReference>
<dbReference type="FunCoup" id="A0A067NR89">
    <property type="interactions" value="122"/>
</dbReference>
<dbReference type="PANTHER" id="PTHR10972:SF203">
    <property type="entry name" value="OXYSTEROL-BINDING PROTEIN HOMOLOG 3"/>
    <property type="match status" value="1"/>
</dbReference>
<dbReference type="GO" id="GO:0006897">
    <property type="term" value="P:endocytosis"/>
    <property type="evidence" value="ECO:0007669"/>
    <property type="project" value="TreeGrafter"/>
</dbReference>
<evidence type="ECO:0000259" key="6">
    <source>
        <dbReference type="PROSITE" id="PS50003"/>
    </source>
</evidence>
<dbReference type="GO" id="GO:0120009">
    <property type="term" value="P:intermembrane lipid transfer"/>
    <property type="evidence" value="ECO:0007669"/>
    <property type="project" value="UniProtKB-ARBA"/>
</dbReference>
<dbReference type="Gene3D" id="2.40.160.120">
    <property type="match status" value="1"/>
</dbReference>
<organism evidence="7 8">
    <name type="scientific">Pleurotus ostreatus (strain PC15)</name>
    <name type="common">Oyster mushroom</name>
    <dbReference type="NCBI Taxonomy" id="1137138"/>
    <lineage>
        <taxon>Eukaryota</taxon>
        <taxon>Fungi</taxon>
        <taxon>Dikarya</taxon>
        <taxon>Basidiomycota</taxon>
        <taxon>Agaricomycotina</taxon>
        <taxon>Agaricomycetes</taxon>
        <taxon>Agaricomycetidae</taxon>
        <taxon>Agaricales</taxon>
        <taxon>Pleurotineae</taxon>
        <taxon>Pleurotaceae</taxon>
        <taxon>Pleurotus</taxon>
    </lineage>
</organism>
<dbReference type="SMART" id="SM00233">
    <property type="entry name" value="PH"/>
    <property type="match status" value="1"/>
</dbReference>
<dbReference type="GO" id="GO:0035621">
    <property type="term" value="P:ER to Golgi ceramide transport"/>
    <property type="evidence" value="ECO:0007669"/>
    <property type="project" value="TreeGrafter"/>
</dbReference>
<proteinExistence type="inferred from homology"/>
<dbReference type="GO" id="GO:0032934">
    <property type="term" value="F:sterol binding"/>
    <property type="evidence" value="ECO:0007669"/>
    <property type="project" value="TreeGrafter"/>
</dbReference>
<evidence type="ECO:0000313" key="8">
    <source>
        <dbReference type="Proteomes" id="UP000027073"/>
    </source>
</evidence>
<feature type="region of interest" description="Disordered" evidence="5">
    <location>
        <begin position="244"/>
        <end position="368"/>
    </location>
</feature>
<dbReference type="Gene3D" id="3.30.70.3490">
    <property type="match status" value="1"/>
</dbReference>
<accession>A0A067NR89</accession>
<sequence>MSSNTQPQPPSRTRASIAVAPPNMSTGAHVPGISIIFEGWVLKKRRKKMQGFARRYFTLFHTGILSYAFEPGQPIRDQVSLHHAAISTAPGRKDIHIDSNNATFHLKCLSTEDFDHWMTALRTFMPNTPDGRKSVNFRHSRQGSLGYVRPTVAIEEMGSAIAELDSAVHALINEVAHIKTSSSYKAKHDVFGLFKKNPHHPTANEPTAMPDPAAQLVVQQRVEEALDAMKIHYALLLRSANHHPHTPFDQSQSSLSSPLPTTAEEDETYATRRPRSRTSVRAASRAMKRASTGTSISDAEWFDAMEGDGPEEYVLDSQGADGTSTEPPSRILTNDSRSSLGQDHSSNGDTDFGEPEPGTPHPSDADKPYNLHVVRRAVLPSPVVGDEGSLFAVLKKNVGKDLSSIVMPVTFNEPLTLLQRTAEELEYHDLLSQAAATSDPVERLCFVAAFAVSGYAHTRHRSGRKGFNPMLAETFEDVRMKLIAEKVRHQPVVMAYHAEGQGWELNATSSGRTKFWGKSLEIIPLGITRVTIGDDSFEWKKPSSFLRNMMVGTKYLEHCGKMTIENTTTGARCVLDFKQSGYWGATNLVSGVVHSPSGAVVSQLDGKWDDQLAQTFDSEHFRMLWRVSPYPKNIHEYYGFTSFGITLNEITSDIEGKLPPTDSRFRPDVRALEEGDLDRAEDEKLRVEEMQRERRRGGKDRQPRWFREEGEEWVYTGGYWEARAAGWKGSNADPLW</sequence>
<dbReference type="InterPro" id="IPR037239">
    <property type="entry name" value="OSBP_sf"/>
</dbReference>
<dbReference type="PANTHER" id="PTHR10972">
    <property type="entry name" value="OXYSTEROL-BINDING PROTEIN-RELATED"/>
    <property type="match status" value="1"/>
</dbReference>
<dbReference type="HOGENOM" id="CLU_007105_4_0_1"/>
<dbReference type="SUPFAM" id="SSF50729">
    <property type="entry name" value="PH domain-like"/>
    <property type="match status" value="1"/>
</dbReference>
<name>A0A067NR89_PLEO1</name>
<dbReference type="SUPFAM" id="SSF144000">
    <property type="entry name" value="Oxysterol-binding protein-like"/>
    <property type="match status" value="1"/>
</dbReference>
<dbReference type="Proteomes" id="UP000027073">
    <property type="component" value="Unassembled WGS sequence"/>
</dbReference>
<dbReference type="CDD" id="cd13289">
    <property type="entry name" value="PH_Osh3p_yeast"/>
    <property type="match status" value="1"/>
</dbReference>
<comment type="similarity">
    <text evidence="1">Belongs to the OSBP family.</text>
</comment>
<protein>
    <recommendedName>
        <fullName evidence="6">PH domain-containing protein</fullName>
    </recommendedName>
</protein>
<dbReference type="Pfam" id="PF01237">
    <property type="entry name" value="Oxysterol_BP"/>
    <property type="match status" value="1"/>
</dbReference>
<feature type="compositionally biased region" description="Polar residues" evidence="5">
    <location>
        <begin position="320"/>
        <end position="349"/>
    </location>
</feature>
<evidence type="ECO:0000256" key="2">
    <source>
        <dbReference type="ARBA" id="ARBA00022448"/>
    </source>
</evidence>
<evidence type="ECO:0000256" key="1">
    <source>
        <dbReference type="ARBA" id="ARBA00008842"/>
    </source>
</evidence>
<feature type="compositionally biased region" description="Acidic residues" evidence="5">
    <location>
        <begin position="300"/>
        <end position="314"/>
    </location>
</feature>
<dbReference type="Gene3D" id="2.30.29.30">
    <property type="entry name" value="Pleckstrin-homology domain (PH domain)/Phosphotyrosine-binding domain (PTB)"/>
    <property type="match status" value="1"/>
</dbReference>
<dbReference type="VEuPathDB" id="FungiDB:PLEOSDRAFT_1062588"/>
<dbReference type="Pfam" id="PF15409">
    <property type="entry name" value="PH_8"/>
    <property type="match status" value="1"/>
</dbReference>
<dbReference type="STRING" id="1137138.A0A067NR89"/>
<reference evidence="8" key="1">
    <citation type="journal article" date="2014" name="Proc. Natl. Acad. Sci. U.S.A.">
        <title>Extensive sampling of basidiomycete genomes demonstrates inadequacy of the white-rot/brown-rot paradigm for wood decay fungi.</title>
        <authorList>
            <person name="Riley R."/>
            <person name="Salamov A.A."/>
            <person name="Brown D.W."/>
            <person name="Nagy L.G."/>
            <person name="Floudas D."/>
            <person name="Held B.W."/>
            <person name="Levasseur A."/>
            <person name="Lombard V."/>
            <person name="Morin E."/>
            <person name="Otillar R."/>
            <person name="Lindquist E.A."/>
            <person name="Sun H."/>
            <person name="LaButti K.M."/>
            <person name="Schmutz J."/>
            <person name="Jabbour D."/>
            <person name="Luo H."/>
            <person name="Baker S.E."/>
            <person name="Pisabarro A.G."/>
            <person name="Walton J.D."/>
            <person name="Blanchette R.A."/>
            <person name="Henrissat B."/>
            <person name="Martin F."/>
            <person name="Cullen D."/>
            <person name="Hibbett D.S."/>
            <person name="Grigoriev I.V."/>
        </authorList>
    </citation>
    <scope>NUCLEOTIDE SEQUENCE [LARGE SCALE GENOMIC DNA]</scope>
    <source>
        <strain evidence="8">PC15</strain>
    </source>
</reference>
<dbReference type="AlphaFoldDB" id="A0A067NR89"/>
<gene>
    <name evidence="7" type="ORF">PLEOSDRAFT_1062588</name>
</gene>
<dbReference type="PROSITE" id="PS50003">
    <property type="entry name" value="PH_DOMAIN"/>
    <property type="match status" value="1"/>
</dbReference>
<dbReference type="FunFam" id="2.40.160.120:FF:000001">
    <property type="entry name" value="Oxysterol-binding protein"/>
    <property type="match status" value="1"/>
</dbReference>
<dbReference type="InterPro" id="IPR041680">
    <property type="entry name" value="PH_8"/>
</dbReference>
<feature type="domain" description="PH" evidence="6">
    <location>
        <begin position="34"/>
        <end position="126"/>
    </location>
</feature>
<dbReference type="GO" id="GO:0030011">
    <property type="term" value="P:maintenance of cell polarity"/>
    <property type="evidence" value="ECO:0007669"/>
    <property type="project" value="TreeGrafter"/>
</dbReference>
<dbReference type="GO" id="GO:0006887">
    <property type="term" value="P:exocytosis"/>
    <property type="evidence" value="ECO:0007669"/>
    <property type="project" value="TreeGrafter"/>
</dbReference>
<evidence type="ECO:0000256" key="4">
    <source>
        <dbReference type="ARBA" id="ARBA00023121"/>
    </source>
</evidence>
<evidence type="ECO:0000256" key="5">
    <source>
        <dbReference type="SAM" id="MobiDB-lite"/>
    </source>
</evidence>
<keyword evidence="2" id="KW-0813">Transport</keyword>
<feature type="compositionally biased region" description="Low complexity" evidence="5">
    <location>
        <begin position="250"/>
        <end position="262"/>
    </location>
</feature>
<dbReference type="GO" id="GO:0005829">
    <property type="term" value="C:cytosol"/>
    <property type="evidence" value="ECO:0007669"/>
    <property type="project" value="TreeGrafter"/>
</dbReference>
<dbReference type="GO" id="GO:0005886">
    <property type="term" value="C:plasma membrane"/>
    <property type="evidence" value="ECO:0007669"/>
    <property type="project" value="TreeGrafter"/>
</dbReference>
<keyword evidence="3" id="KW-0445">Lipid transport</keyword>
<dbReference type="GO" id="GO:0097038">
    <property type="term" value="C:perinuclear endoplasmic reticulum"/>
    <property type="evidence" value="ECO:0007669"/>
    <property type="project" value="TreeGrafter"/>
</dbReference>
<dbReference type="OrthoDB" id="1854502at2759"/>
<dbReference type="InterPro" id="IPR000648">
    <property type="entry name" value="Oxysterol-bd"/>
</dbReference>
<dbReference type="GO" id="GO:0032541">
    <property type="term" value="C:cortical endoplasmic reticulum"/>
    <property type="evidence" value="ECO:0007669"/>
    <property type="project" value="TreeGrafter"/>
</dbReference>
<dbReference type="InParanoid" id="A0A067NR89"/>
<evidence type="ECO:0000256" key="3">
    <source>
        <dbReference type="ARBA" id="ARBA00023055"/>
    </source>
</evidence>
<keyword evidence="4" id="KW-0446">Lipid-binding</keyword>